<comment type="caution">
    <text evidence="2">The sequence shown here is derived from an EMBL/GenBank/DDBJ whole genome shotgun (WGS) entry which is preliminary data.</text>
</comment>
<gene>
    <name evidence="2" type="ORF">KFE25_003670</name>
</gene>
<keyword evidence="3" id="KW-1185">Reference proteome</keyword>
<sequence>MTVNTQQLLASVVSRPKLSAVDAKFMAAIWESFTTWMTEQLHAKTAVRCLELGDFTLRRDKIGPMEFFNPMFVMNEGYAHRHGLHDRRPKPAALDSRTGRPLDVDIGKVTQMATDKLGEVVLRETVEAALKDAIERLGEFCSDDRAYGIVTVDLLFGKLVCENRSVEFHFLSTDERARALDARKKRAGAAAAAVGGGQGAQRSVNFGNTAADADADLGIVGASATGGAGGARPSTAASRLSGAGTRPQTSGGRASGKPAPTAGSVADPPLQRPRRPTIKKPPKLDPRDVLLSHAAQLARKASAARAEHESEADQFASDMARLRGEMVLELEERVQRRSNLRDVALIHQVQAHEKALRDRDARQVGSTADFFPFRTEEEVAAHTRASNAILRANLDQQLREREDARRSLGAAPSGAYSTSSRGGSEYGGSLSGVRGRHARGSAPGTPEPTSLPMDLPEPAAASAGVSADRPHLAMQAAIDDAYSRYTSFLASRAGADEAARAYAHEQAALAEHAELLRREEGKRRTAEMSEYLKRQMEWSQNTKKAMELEKKLHKVPPVVLGLPRPKPRNLEQEEATRQQLRSTLDQQVAAKRRAQEAQASEDLIAQTGIIQLVSSELRESRERDLQRKAEEKAVLRSAWDRQCALKELEKAVGASS</sequence>
<dbReference type="OMA" id="QMKEDAM"/>
<evidence type="ECO:0000256" key="1">
    <source>
        <dbReference type="SAM" id="MobiDB-lite"/>
    </source>
</evidence>
<dbReference type="EMBL" id="JAGTXO010000028">
    <property type="protein sequence ID" value="KAG8461101.1"/>
    <property type="molecule type" value="Genomic_DNA"/>
</dbReference>
<name>A0A8J5X946_DIALT</name>
<protein>
    <recommendedName>
        <fullName evidence="4">CCDC81 HU domain-containing protein</fullName>
    </recommendedName>
</protein>
<evidence type="ECO:0000313" key="3">
    <source>
        <dbReference type="Proteomes" id="UP000751190"/>
    </source>
</evidence>
<organism evidence="2 3">
    <name type="scientific">Diacronema lutheri</name>
    <name type="common">Unicellular marine alga</name>
    <name type="synonym">Monochrysis lutheri</name>
    <dbReference type="NCBI Taxonomy" id="2081491"/>
    <lineage>
        <taxon>Eukaryota</taxon>
        <taxon>Haptista</taxon>
        <taxon>Haptophyta</taxon>
        <taxon>Pavlovophyceae</taxon>
        <taxon>Pavlovales</taxon>
        <taxon>Pavlovaceae</taxon>
        <taxon>Diacronema</taxon>
    </lineage>
</organism>
<feature type="compositionally biased region" description="Basic residues" evidence="1">
    <location>
        <begin position="272"/>
        <end position="281"/>
    </location>
</feature>
<feature type="region of interest" description="Disordered" evidence="1">
    <location>
        <begin position="400"/>
        <end position="455"/>
    </location>
</feature>
<dbReference type="OrthoDB" id="552140at2759"/>
<proteinExistence type="predicted"/>
<evidence type="ECO:0008006" key="4">
    <source>
        <dbReference type="Google" id="ProtNLM"/>
    </source>
</evidence>
<accession>A0A8J5X946</accession>
<dbReference type="Proteomes" id="UP000751190">
    <property type="component" value="Unassembled WGS sequence"/>
</dbReference>
<dbReference type="AlphaFoldDB" id="A0A8J5X946"/>
<evidence type="ECO:0000313" key="2">
    <source>
        <dbReference type="EMBL" id="KAG8461101.1"/>
    </source>
</evidence>
<reference evidence="2" key="1">
    <citation type="submission" date="2021-05" db="EMBL/GenBank/DDBJ databases">
        <title>The genome of the haptophyte Pavlova lutheri (Diacronema luteri, Pavlovales) - a model for lipid biosynthesis in eukaryotic algae.</title>
        <authorList>
            <person name="Hulatt C.J."/>
            <person name="Posewitz M.C."/>
        </authorList>
    </citation>
    <scope>NUCLEOTIDE SEQUENCE</scope>
    <source>
        <strain evidence="2">NIVA-4/92</strain>
    </source>
</reference>
<feature type="region of interest" description="Disordered" evidence="1">
    <location>
        <begin position="225"/>
        <end position="285"/>
    </location>
</feature>
<feature type="region of interest" description="Disordered" evidence="1">
    <location>
        <begin position="558"/>
        <end position="579"/>
    </location>
</feature>